<evidence type="ECO:0000313" key="7">
    <source>
        <dbReference type="EMBL" id="OBS22745.1"/>
    </source>
</evidence>
<dbReference type="SUPFAM" id="SSF144083">
    <property type="entry name" value="Magnesium transport protein CorA, transmembrane region"/>
    <property type="match status" value="1"/>
</dbReference>
<feature type="region of interest" description="Disordered" evidence="5">
    <location>
        <begin position="43"/>
        <end position="64"/>
    </location>
</feature>
<name>A0A1B8AQD5_FUSPO</name>
<feature type="region of interest" description="Disordered" evidence="5">
    <location>
        <begin position="308"/>
        <end position="373"/>
    </location>
</feature>
<feature type="transmembrane region" description="Helical" evidence="6">
    <location>
        <begin position="282"/>
        <end position="304"/>
    </location>
</feature>
<organism evidence="7 8">
    <name type="scientific">Fusarium poae</name>
    <dbReference type="NCBI Taxonomy" id="36050"/>
    <lineage>
        <taxon>Eukaryota</taxon>
        <taxon>Fungi</taxon>
        <taxon>Dikarya</taxon>
        <taxon>Ascomycota</taxon>
        <taxon>Pezizomycotina</taxon>
        <taxon>Sordariomycetes</taxon>
        <taxon>Hypocreomycetidae</taxon>
        <taxon>Hypocreales</taxon>
        <taxon>Nectriaceae</taxon>
        <taxon>Fusarium</taxon>
    </lineage>
</organism>
<feature type="transmembrane region" description="Helical" evidence="6">
    <location>
        <begin position="248"/>
        <end position="270"/>
    </location>
</feature>
<evidence type="ECO:0000256" key="3">
    <source>
        <dbReference type="ARBA" id="ARBA00022989"/>
    </source>
</evidence>
<evidence type="ECO:0000256" key="6">
    <source>
        <dbReference type="SAM" id="Phobius"/>
    </source>
</evidence>
<dbReference type="AlphaFoldDB" id="A0A1B8AQD5"/>
<keyword evidence="8" id="KW-1185">Reference proteome</keyword>
<dbReference type="InterPro" id="IPR002523">
    <property type="entry name" value="MgTranspt_CorA/ZnTranspt_ZntB"/>
</dbReference>
<evidence type="ECO:0000256" key="4">
    <source>
        <dbReference type="ARBA" id="ARBA00023136"/>
    </source>
</evidence>
<evidence type="ECO:0000256" key="2">
    <source>
        <dbReference type="ARBA" id="ARBA00022692"/>
    </source>
</evidence>
<keyword evidence="4 6" id="KW-0472">Membrane</keyword>
<reference evidence="7 8" key="1">
    <citation type="submission" date="2016-06" db="EMBL/GenBank/DDBJ databases">
        <title>Living apart together: crosstalk between the core and supernumerary genomes in a fungal plant pathogen.</title>
        <authorList>
            <person name="Vanheule A."/>
            <person name="Audenaert K."/>
            <person name="Warris S."/>
            <person name="Van De Geest H."/>
            <person name="Schijlen E."/>
            <person name="Hofte M."/>
            <person name="De Saeger S."/>
            <person name="Haesaert G."/>
            <person name="Waalwijk C."/>
            <person name="Van Der Lee T."/>
        </authorList>
    </citation>
    <scope>NUCLEOTIDE SEQUENCE [LARGE SCALE GENOMIC DNA]</scope>
    <source>
        <strain evidence="7 8">2516</strain>
    </source>
</reference>
<dbReference type="GO" id="GO:0016020">
    <property type="term" value="C:membrane"/>
    <property type="evidence" value="ECO:0007669"/>
    <property type="project" value="UniProtKB-SubCell"/>
</dbReference>
<keyword evidence="3 6" id="KW-1133">Transmembrane helix</keyword>
<dbReference type="STRING" id="36050.A0A1B8AQD5"/>
<dbReference type="Pfam" id="PF01544">
    <property type="entry name" value="CorA"/>
    <property type="match status" value="1"/>
</dbReference>
<dbReference type="InterPro" id="IPR045863">
    <property type="entry name" value="CorA_TM1_TM2"/>
</dbReference>
<evidence type="ECO:0000313" key="8">
    <source>
        <dbReference type="Proteomes" id="UP000091967"/>
    </source>
</evidence>
<sequence length="373" mass="42565">MGLVTIGQVVHKIYQKEGEGVTRQERVLWWRVVGVARRWVKSDADKQQQQQQQHNAEEEEEERERSIRQIFSDAINEIGRVESELFRAFCDRQSSEEGQKSGHWAIAWQRFVDWLPFITKRHTRDKNEKRMTARQQLDLLNRGTTDAAEYLFKIKDIRDELNILKTIAKSQHKVQSGLTRGKTGQTCHNCHIGSNSGPDINAQYVLSDILELDQAASQAQEALQTTLSLQDSQIANLQAEESAQQGRILFVFTLFTVVFVPLSFFTSLFALNVDDFLSAPPWALIVIFTAPLPLLGLAALYVYYSGKNDSSKSDKKSTNRPKQDPEAKESPGKKTHNLIDQNYMQSMRRIVGRKDSRETKDSDPERGPLADNE</sequence>
<comment type="caution">
    <text evidence="7">The sequence shown here is derived from an EMBL/GenBank/DDBJ whole genome shotgun (WGS) entry which is preliminary data.</text>
</comment>
<comment type="subcellular location">
    <subcellularLocation>
        <location evidence="1">Membrane</location>
        <topology evidence="1">Multi-pass membrane protein</topology>
    </subcellularLocation>
</comment>
<accession>A0A1B8AQD5</accession>
<keyword evidence="2 6" id="KW-0812">Transmembrane</keyword>
<dbReference type="Proteomes" id="UP000091967">
    <property type="component" value="Unassembled WGS sequence"/>
</dbReference>
<evidence type="ECO:0000256" key="1">
    <source>
        <dbReference type="ARBA" id="ARBA00004141"/>
    </source>
</evidence>
<feature type="compositionally biased region" description="Basic and acidic residues" evidence="5">
    <location>
        <begin position="352"/>
        <end position="373"/>
    </location>
</feature>
<gene>
    <name evidence="7" type="ORF">FPOA_09075</name>
</gene>
<dbReference type="EMBL" id="LYXU01000003">
    <property type="protein sequence ID" value="OBS22745.1"/>
    <property type="molecule type" value="Genomic_DNA"/>
</dbReference>
<proteinExistence type="predicted"/>
<feature type="compositionally biased region" description="Basic and acidic residues" evidence="5">
    <location>
        <begin position="309"/>
        <end position="332"/>
    </location>
</feature>
<protein>
    <submittedName>
        <fullName evidence="7">Uncharacterized protein</fullName>
    </submittedName>
</protein>
<dbReference type="Gene3D" id="1.20.58.340">
    <property type="entry name" value="Magnesium transport protein CorA, transmembrane region"/>
    <property type="match status" value="1"/>
</dbReference>
<dbReference type="GO" id="GO:0046873">
    <property type="term" value="F:metal ion transmembrane transporter activity"/>
    <property type="evidence" value="ECO:0007669"/>
    <property type="project" value="InterPro"/>
</dbReference>
<evidence type="ECO:0000256" key="5">
    <source>
        <dbReference type="SAM" id="MobiDB-lite"/>
    </source>
</evidence>